<keyword evidence="9" id="KW-1185">Reference proteome</keyword>
<dbReference type="SMART" id="SM00387">
    <property type="entry name" value="HATPase_c"/>
    <property type="match status" value="1"/>
</dbReference>
<dbReference type="GO" id="GO:0000160">
    <property type="term" value="P:phosphorelay signal transduction system"/>
    <property type="evidence" value="ECO:0007669"/>
    <property type="project" value="TreeGrafter"/>
</dbReference>
<dbReference type="InterPro" id="IPR050428">
    <property type="entry name" value="TCS_sensor_his_kinase"/>
</dbReference>
<accession>R4Z2H3</accession>
<dbReference type="HOGENOM" id="CLU_445980_0_0_11"/>
<dbReference type="SUPFAM" id="SSF55874">
    <property type="entry name" value="ATPase domain of HSP90 chaperone/DNA topoisomerase II/histidine kinase"/>
    <property type="match status" value="1"/>
</dbReference>
<dbReference type="OrthoDB" id="3502710at2"/>
<dbReference type="EC" id="2.7.13.3" evidence="2"/>
<evidence type="ECO:0000256" key="3">
    <source>
        <dbReference type="ARBA" id="ARBA00022553"/>
    </source>
</evidence>
<dbReference type="AlphaFoldDB" id="R4Z2H3"/>
<evidence type="ECO:0000256" key="5">
    <source>
        <dbReference type="ARBA" id="ARBA00022777"/>
    </source>
</evidence>
<evidence type="ECO:0000313" key="9">
    <source>
        <dbReference type="Proteomes" id="UP000018291"/>
    </source>
</evidence>
<dbReference type="PANTHER" id="PTHR45436:SF5">
    <property type="entry name" value="SENSOR HISTIDINE KINASE TRCS"/>
    <property type="match status" value="1"/>
</dbReference>
<evidence type="ECO:0000256" key="2">
    <source>
        <dbReference type="ARBA" id="ARBA00012438"/>
    </source>
</evidence>
<dbReference type="EMBL" id="CANL01000045">
    <property type="protein sequence ID" value="CCM64928.1"/>
    <property type="molecule type" value="Genomic_DNA"/>
</dbReference>
<dbReference type="InterPro" id="IPR003594">
    <property type="entry name" value="HATPase_dom"/>
</dbReference>
<keyword evidence="3" id="KW-0597">Phosphoprotein</keyword>
<evidence type="ECO:0000259" key="7">
    <source>
        <dbReference type="SMART" id="SM00387"/>
    </source>
</evidence>
<gene>
    <name evidence="8" type="ORF">BN381_50070</name>
</gene>
<evidence type="ECO:0000313" key="8">
    <source>
        <dbReference type="EMBL" id="CCM64928.1"/>
    </source>
</evidence>
<feature type="region of interest" description="Disordered" evidence="6">
    <location>
        <begin position="469"/>
        <end position="490"/>
    </location>
</feature>
<evidence type="ECO:0000256" key="4">
    <source>
        <dbReference type="ARBA" id="ARBA00022679"/>
    </source>
</evidence>
<sequence length="612" mass="64327">MKTRLRVGRRLLVVVAVPLIALGVLTAVFVSGQREQRSLALNDRALVRAFADAGRAQAALRAEQVLSASFMASGDPATADQLAGARSTTDEAFARSTAGLAAVHVEDPDGSVARLSARYRAMVSELPNVRSLVENTGQDDAVDRLEDFATRADIATEMSTSLAGATSPAIDLSAGLVLDQTMAANGSRFAYAVLVSAPGEVDKVAQDRFEVAGERLDALNLTSRTTPADAAERAILNRARHTEAVRHADGLMQALDSKAPADERPTDSAKLGSDAVAAIMAFDTAQTEVLDLALNASAVRVAEATDTTWMVVAIAAAGLVLTALVAWGVKRSLDNPGIVPPKINDLGPAGADAWINLARRNQGLLDRQIRYLDSLESTEQDPDQLERLFHLDHLATRMRRNEASMLLLAGVEPCRQRSRSVLLTDVVRAAIGEVEDYQRLDLGEMAKANVRGSAAADLTHLLSELMENSTRHSSPETTVEVAGRTTPDGGYAVTLTDDGPGMDAELMSEVNERLASPPEVGPSMGSGPSLGFLVVAALAARHRISVRLLPGRAGGVIAAVALPMHLVEPIAAPEGGPGPNASPKNAEAHPVVPGQSLPVRGHGAALRAEVGR</sequence>
<organism evidence="8 9">
    <name type="scientific">Candidatus Neomicrothrix parvicella RN1</name>
    <dbReference type="NCBI Taxonomy" id="1229780"/>
    <lineage>
        <taxon>Bacteria</taxon>
        <taxon>Bacillati</taxon>
        <taxon>Actinomycetota</taxon>
        <taxon>Acidimicrobiia</taxon>
        <taxon>Acidimicrobiales</taxon>
        <taxon>Microthrixaceae</taxon>
        <taxon>Candidatus Neomicrothrix</taxon>
    </lineage>
</organism>
<feature type="region of interest" description="Disordered" evidence="6">
    <location>
        <begin position="573"/>
        <end position="612"/>
    </location>
</feature>
<comment type="catalytic activity">
    <reaction evidence="1">
        <text>ATP + protein L-histidine = ADP + protein N-phospho-L-histidine.</text>
        <dbReference type="EC" id="2.7.13.3"/>
    </reaction>
</comment>
<dbReference type="InterPro" id="IPR036890">
    <property type="entry name" value="HATPase_C_sf"/>
</dbReference>
<dbReference type="eggNOG" id="COG0642">
    <property type="taxonomic scope" value="Bacteria"/>
</dbReference>
<dbReference type="Proteomes" id="UP000018291">
    <property type="component" value="Unassembled WGS sequence"/>
</dbReference>
<dbReference type="GO" id="GO:0004673">
    <property type="term" value="F:protein histidine kinase activity"/>
    <property type="evidence" value="ECO:0007669"/>
    <property type="project" value="UniProtKB-EC"/>
</dbReference>
<name>R4Z2H3_9ACTN</name>
<protein>
    <recommendedName>
        <fullName evidence="2">histidine kinase</fullName>
        <ecNumber evidence="2">2.7.13.3</ecNumber>
    </recommendedName>
</protein>
<reference evidence="8 9" key="1">
    <citation type="journal article" date="2013" name="ISME J.">
        <title>Metabolic model for the filamentous 'Candidatus Microthrix parvicella' based on genomic and metagenomic analyses.</title>
        <authorList>
            <person name="Jon McIlroy S."/>
            <person name="Kristiansen R."/>
            <person name="Albertsen M."/>
            <person name="Michael Karst S."/>
            <person name="Rossetti S."/>
            <person name="Lund Nielsen J."/>
            <person name="Tandoi V."/>
            <person name="James Seviour R."/>
            <person name="Nielsen P.H."/>
        </authorList>
    </citation>
    <scope>NUCLEOTIDE SEQUENCE [LARGE SCALE GENOMIC DNA]</scope>
    <source>
        <strain evidence="8 9">RN1</strain>
    </source>
</reference>
<proteinExistence type="predicted"/>
<dbReference type="Gene3D" id="3.30.565.10">
    <property type="entry name" value="Histidine kinase-like ATPase, C-terminal domain"/>
    <property type="match status" value="1"/>
</dbReference>
<feature type="compositionally biased region" description="Low complexity" evidence="6">
    <location>
        <begin position="573"/>
        <end position="583"/>
    </location>
</feature>
<keyword evidence="5" id="KW-0418">Kinase</keyword>
<dbReference type="PANTHER" id="PTHR45436">
    <property type="entry name" value="SENSOR HISTIDINE KINASE YKOH"/>
    <property type="match status" value="1"/>
</dbReference>
<evidence type="ECO:0000256" key="1">
    <source>
        <dbReference type="ARBA" id="ARBA00000085"/>
    </source>
</evidence>
<keyword evidence="4" id="KW-0808">Transferase</keyword>
<dbReference type="GO" id="GO:0005886">
    <property type="term" value="C:plasma membrane"/>
    <property type="evidence" value="ECO:0007669"/>
    <property type="project" value="TreeGrafter"/>
</dbReference>
<evidence type="ECO:0000256" key="6">
    <source>
        <dbReference type="SAM" id="MobiDB-lite"/>
    </source>
</evidence>
<comment type="caution">
    <text evidence="8">The sequence shown here is derived from an EMBL/GenBank/DDBJ whole genome shotgun (WGS) entry which is preliminary data.</text>
</comment>
<dbReference type="Pfam" id="PF02518">
    <property type="entry name" value="HATPase_c"/>
    <property type="match status" value="1"/>
</dbReference>
<dbReference type="STRING" id="1229780.BN381_50070"/>
<feature type="domain" description="Histidine kinase/HSP90-like ATPase" evidence="7">
    <location>
        <begin position="453"/>
        <end position="566"/>
    </location>
</feature>